<evidence type="ECO:0000313" key="3">
    <source>
        <dbReference type="Proteomes" id="UP001310692"/>
    </source>
</evidence>
<sequence>MRLTISHNTGYAYDHPVTDGLQQLRLRPSNSLLQTVHSWTVGIEGGRVEAQFTDQHGNTVDLISIIPGVTEIKVTCSGDVETHDQSGVAGLHSSPTPLWHFCRQTALTKPGPAMKALLKSFSPHADDDVARLHALSNHILAAVRYNADATHAATTAEEAVKEEHGVCQDHAHVFLSLARELGYPARYVSGYLMMNDRVEQDATHAWAEAHVDGLGWVGFDVSNAISPDGRYVTVATGLDYSEAAPVSGLVVGGTAESMIVSVQVQQ</sequence>
<reference evidence="2 3" key="1">
    <citation type="submission" date="2024-01" db="EMBL/GenBank/DDBJ databases">
        <title>Hyphobacterium bacterium isolated from marine sediment.</title>
        <authorList>
            <person name="Zhao S."/>
        </authorList>
    </citation>
    <scope>NUCLEOTIDE SEQUENCE [LARGE SCALE GENOMIC DNA]</scope>
    <source>
        <strain evidence="2 3">Y60-23</strain>
    </source>
</reference>
<dbReference type="EMBL" id="JAZDRO010000008">
    <property type="protein sequence ID" value="MEE2567689.1"/>
    <property type="molecule type" value="Genomic_DNA"/>
</dbReference>
<dbReference type="SUPFAM" id="SSF54001">
    <property type="entry name" value="Cysteine proteinases"/>
    <property type="match status" value="1"/>
</dbReference>
<dbReference type="Proteomes" id="UP001310692">
    <property type="component" value="Unassembled WGS sequence"/>
</dbReference>
<dbReference type="Gene3D" id="3.10.620.30">
    <property type="match status" value="1"/>
</dbReference>
<dbReference type="InterPro" id="IPR038765">
    <property type="entry name" value="Papain-like_cys_pep_sf"/>
</dbReference>
<dbReference type="Pfam" id="PF01841">
    <property type="entry name" value="Transglut_core"/>
    <property type="match status" value="1"/>
</dbReference>
<evidence type="ECO:0000259" key="1">
    <source>
        <dbReference type="SMART" id="SM00460"/>
    </source>
</evidence>
<dbReference type="InterPro" id="IPR013589">
    <property type="entry name" value="Bac_transglu_N"/>
</dbReference>
<organism evidence="2 3">
    <name type="scientific">Hyphobacterium marinum</name>
    <dbReference type="NCBI Taxonomy" id="3116574"/>
    <lineage>
        <taxon>Bacteria</taxon>
        <taxon>Pseudomonadati</taxon>
        <taxon>Pseudomonadota</taxon>
        <taxon>Alphaproteobacteria</taxon>
        <taxon>Maricaulales</taxon>
        <taxon>Maricaulaceae</taxon>
        <taxon>Hyphobacterium</taxon>
    </lineage>
</organism>
<dbReference type="InterPro" id="IPR002931">
    <property type="entry name" value="Transglutaminase-like"/>
</dbReference>
<dbReference type="Pfam" id="PF08379">
    <property type="entry name" value="Bact_transglu_N"/>
    <property type="match status" value="1"/>
</dbReference>
<keyword evidence="3" id="KW-1185">Reference proteome</keyword>
<dbReference type="SMART" id="SM00460">
    <property type="entry name" value="TGc"/>
    <property type="match status" value="1"/>
</dbReference>
<dbReference type="RefSeq" id="WP_330197269.1">
    <property type="nucleotide sequence ID" value="NZ_JAZDRO010000008.1"/>
</dbReference>
<dbReference type="PANTHER" id="PTHR33490">
    <property type="entry name" value="BLR5614 PROTEIN-RELATED"/>
    <property type="match status" value="1"/>
</dbReference>
<dbReference type="PANTHER" id="PTHR33490:SF6">
    <property type="entry name" value="SLL1049 PROTEIN"/>
    <property type="match status" value="1"/>
</dbReference>
<proteinExistence type="predicted"/>
<feature type="domain" description="Transglutaminase-like" evidence="1">
    <location>
        <begin position="159"/>
        <end position="223"/>
    </location>
</feature>
<protein>
    <submittedName>
        <fullName evidence="2">Transglutaminase family protein</fullName>
    </submittedName>
</protein>
<comment type="caution">
    <text evidence="2">The sequence shown here is derived from an EMBL/GenBank/DDBJ whole genome shotgun (WGS) entry which is preliminary data.</text>
</comment>
<evidence type="ECO:0000313" key="2">
    <source>
        <dbReference type="EMBL" id="MEE2567689.1"/>
    </source>
</evidence>
<name>A0ABU7M1J2_9PROT</name>
<gene>
    <name evidence="2" type="ORF">V0U35_13475</name>
</gene>
<accession>A0ABU7M1J2</accession>